<protein>
    <submittedName>
        <fullName evidence="1">TonB-dependent receptor</fullName>
    </submittedName>
</protein>
<reference evidence="1 2" key="1">
    <citation type="submission" date="2018-02" db="EMBL/GenBank/DDBJ databases">
        <title>Acetobacter orientalis genome.</title>
        <authorList>
            <person name="Nakashima N."/>
            <person name="Tamura T."/>
        </authorList>
    </citation>
    <scope>NUCLEOTIDE SEQUENCE [LARGE SCALE GENOMIC DNA]</scope>
    <source>
        <strain evidence="1 2">FAN1</strain>
    </source>
</reference>
<dbReference type="Proteomes" id="UP000270034">
    <property type="component" value="Chromosome"/>
</dbReference>
<dbReference type="EMBL" id="AP018515">
    <property type="protein sequence ID" value="BBC78895.1"/>
    <property type="molecule type" value="Genomic_DNA"/>
</dbReference>
<dbReference type="KEGG" id="aot:AcetOri_orf00789"/>
<gene>
    <name evidence="1" type="ORF">AcetOrient_orf00789</name>
</gene>
<evidence type="ECO:0000313" key="1">
    <source>
        <dbReference type="EMBL" id="BBC78895.1"/>
    </source>
</evidence>
<sequence>MRMPAKTNLPQPATNTLFVAPLCTLSLLCSFSPLGAACQD</sequence>
<dbReference type="AlphaFoldDB" id="A0A2Z5ZES5"/>
<keyword evidence="1" id="KW-0675">Receptor</keyword>
<evidence type="ECO:0000313" key="2">
    <source>
        <dbReference type="Proteomes" id="UP000270034"/>
    </source>
</evidence>
<accession>A0A2Z5ZES5</accession>
<proteinExistence type="predicted"/>
<name>A0A2Z5ZES5_9PROT</name>
<organism evidence="1 2">
    <name type="scientific">Acetobacter orientalis</name>
    <dbReference type="NCBI Taxonomy" id="146474"/>
    <lineage>
        <taxon>Bacteria</taxon>
        <taxon>Pseudomonadati</taxon>
        <taxon>Pseudomonadota</taxon>
        <taxon>Alphaproteobacteria</taxon>
        <taxon>Acetobacterales</taxon>
        <taxon>Acetobacteraceae</taxon>
        <taxon>Acetobacter</taxon>
    </lineage>
</organism>